<dbReference type="Proteomes" id="UP000323537">
    <property type="component" value="Unassembled WGS sequence"/>
</dbReference>
<evidence type="ECO:0000313" key="2">
    <source>
        <dbReference type="Proteomes" id="UP000323537"/>
    </source>
</evidence>
<protein>
    <submittedName>
        <fullName evidence="1">Uncharacterized protein</fullName>
    </submittedName>
</protein>
<dbReference type="AlphaFoldDB" id="A0A1I3B3T2"/>
<accession>A0A1I3B3T2</accession>
<organism evidence="1 2">
    <name type="scientific">Halorubrum aquaticum</name>
    <dbReference type="NCBI Taxonomy" id="387340"/>
    <lineage>
        <taxon>Archaea</taxon>
        <taxon>Methanobacteriati</taxon>
        <taxon>Methanobacteriota</taxon>
        <taxon>Stenosarchaea group</taxon>
        <taxon>Halobacteria</taxon>
        <taxon>Halobacteriales</taxon>
        <taxon>Haloferacaceae</taxon>
        <taxon>Halorubrum</taxon>
    </lineage>
</organism>
<evidence type="ECO:0000313" key="1">
    <source>
        <dbReference type="EMBL" id="SFH56860.1"/>
    </source>
</evidence>
<dbReference type="RefSeq" id="WP_149784490.1">
    <property type="nucleotide sequence ID" value="NZ_BAAADP010000001.1"/>
</dbReference>
<name>A0A1I3B3T2_9EURY</name>
<keyword evidence="2" id="KW-1185">Reference proteome</keyword>
<sequence>MTGINLWDVVNVPFDAVRNAYRQLRKALFTASRPSGEYLVVDRSVAELERELGAFSFAPNWEFSYYERGEVLNLARVVYEERTVDGTSYRWWQTHLRGWRGEDGRIELHGHWELEPTENGNDHIDGVGFDFDRGMATLRSFLDEAGIEYEAATIDTEGSEG</sequence>
<reference evidence="1 2" key="1">
    <citation type="submission" date="2016-10" db="EMBL/GenBank/DDBJ databases">
        <authorList>
            <person name="Varghese N."/>
            <person name="Submissions S."/>
        </authorList>
    </citation>
    <scope>NUCLEOTIDE SEQUENCE [LARGE SCALE GENOMIC DNA]</scope>
    <source>
        <strain evidence="1 2">CGMCC 1.6377</strain>
    </source>
</reference>
<dbReference type="OrthoDB" id="269607at2157"/>
<proteinExistence type="predicted"/>
<gene>
    <name evidence="1" type="ORF">SAMN04488066_10951</name>
</gene>
<dbReference type="EMBL" id="FOPZ01000009">
    <property type="protein sequence ID" value="SFH56860.1"/>
    <property type="molecule type" value="Genomic_DNA"/>
</dbReference>